<evidence type="ECO:0000313" key="2">
    <source>
        <dbReference type="Proteomes" id="UP000290565"/>
    </source>
</evidence>
<organism evidence="1 2">
    <name type="scientific">Bradyrhizobium zhanjiangense</name>
    <dbReference type="NCBI Taxonomy" id="1325107"/>
    <lineage>
        <taxon>Bacteria</taxon>
        <taxon>Pseudomonadati</taxon>
        <taxon>Pseudomonadota</taxon>
        <taxon>Alphaproteobacteria</taxon>
        <taxon>Hyphomicrobiales</taxon>
        <taxon>Nitrobacteraceae</taxon>
        <taxon>Bradyrhizobium</taxon>
    </lineage>
</organism>
<sequence length="90" mass="9927">MLDVLGRPTFADWLHADPGAAAEQPMGDDLVPGFDDRLGLGLPFECQVEVAGEDLPPRAVFKFDDVTVRMRADLHRLHRASVTTLLLTRS</sequence>
<accession>A0A4Q0ST68</accession>
<dbReference type="AlphaFoldDB" id="A0A4Q0ST68"/>
<dbReference type="Proteomes" id="UP000290565">
    <property type="component" value="Unassembled WGS sequence"/>
</dbReference>
<name>A0A4Q0ST68_9BRAD</name>
<proteinExistence type="predicted"/>
<reference evidence="1 2" key="1">
    <citation type="submission" date="2015-04" db="EMBL/GenBank/DDBJ databases">
        <title>Comparative genomics of rhizobia nodulating Arachis hypogaea in China.</title>
        <authorList>
            <person name="Li Y."/>
        </authorList>
    </citation>
    <scope>NUCLEOTIDE SEQUENCE [LARGE SCALE GENOMIC DNA]</scope>
    <source>
        <strain evidence="1 2">CCBAU 51787</strain>
    </source>
</reference>
<comment type="caution">
    <text evidence="1">The sequence shown here is derived from an EMBL/GenBank/DDBJ whole genome shotgun (WGS) entry which is preliminary data.</text>
</comment>
<dbReference type="EMBL" id="LBJM01000014">
    <property type="protein sequence ID" value="RXH41639.1"/>
    <property type="molecule type" value="Genomic_DNA"/>
</dbReference>
<gene>
    <name evidence="1" type="ORF">XH94_06505</name>
</gene>
<protein>
    <submittedName>
        <fullName evidence="1">Uncharacterized protein</fullName>
    </submittedName>
</protein>
<evidence type="ECO:0000313" key="1">
    <source>
        <dbReference type="EMBL" id="RXH41639.1"/>
    </source>
</evidence>